<reference evidence="3" key="1">
    <citation type="submission" date="2019-08" db="EMBL/GenBank/DDBJ databases">
        <title>Limnoglobus roseus gen. nov., sp. nov., a novel freshwater planctomycete with a giant genome from the family Gemmataceae.</title>
        <authorList>
            <person name="Kulichevskaya I.S."/>
            <person name="Naumoff D.G."/>
            <person name="Miroshnikov K."/>
            <person name="Ivanova A."/>
            <person name="Philippov D.A."/>
            <person name="Hakobyan A."/>
            <person name="Rijpstra I.C."/>
            <person name="Sinninghe Damste J.S."/>
            <person name="Liesack W."/>
            <person name="Dedysh S.N."/>
        </authorList>
    </citation>
    <scope>NUCLEOTIDE SEQUENCE [LARGE SCALE GENOMIC DNA]</scope>
    <source>
        <strain evidence="3">PX52</strain>
    </source>
</reference>
<evidence type="ECO:0000256" key="1">
    <source>
        <dbReference type="SAM" id="MobiDB-lite"/>
    </source>
</evidence>
<feature type="region of interest" description="Disordered" evidence="1">
    <location>
        <begin position="1"/>
        <end position="20"/>
    </location>
</feature>
<evidence type="ECO:0000313" key="3">
    <source>
        <dbReference type="Proteomes" id="UP000324974"/>
    </source>
</evidence>
<accession>A0A5C1ADC2</accession>
<protein>
    <submittedName>
        <fullName evidence="2">Uncharacterized protein</fullName>
    </submittedName>
</protein>
<dbReference type="KEGG" id="lrs:PX52LOC_03153"/>
<keyword evidence="3" id="KW-1185">Reference proteome</keyword>
<dbReference type="EMBL" id="CP042425">
    <property type="protein sequence ID" value="QEL16213.1"/>
    <property type="molecule type" value="Genomic_DNA"/>
</dbReference>
<dbReference type="Proteomes" id="UP000324974">
    <property type="component" value="Chromosome"/>
</dbReference>
<sequence>MCNINNNVQAATTAQTTKPQRSVEEMLRDIAFVLRMTRQVKAEMRRERAEAEVEVLCRTTKREELVAVSM</sequence>
<organism evidence="2 3">
    <name type="scientific">Limnoglobus roseus</name>
    <dbReference type="NCBI Taxonomy" id="2598579"/>
    <lineage>
        <taxon>Bacteria</taxon>
        <taxon>Pseudomonadati</taxon>
        <taxon>Planctomycetota</taxon>
        <taxon>Planctomycetia</taxon>
        <taxon>Gemmatales</taxon>
        <taxon>Gemmataceae</taxon>
        <taxon>Limnoglobus</taxon>
    </lineage>
</organism>
<dbReference type="AlphaFoldDB" id="A0A5C1ADC2"/>
<name>A0A5C1ADC2_9BACT</name>
<gene>
    <name evidence="2" type="ORF">PX52LOC_03153</name>
</gene>
<evidence type="ECO:0000313" key="2">
    <source>
        <dbReference type="EMBL" id="QEL16213.1"/>
    </source>
</evidence>
<proteinExistence type="predicted"/>
<dbReference type="RefSeq" id="WP_149110970.1">
    <property type="nucleotide sequence ID" value="NZ_CP042425.1"/>
</dbReference>